<evidence type="ECO:0000313" key="11">
    <source>
        <dbReference type="EMBL" id="EYU36847.1"/>
    </source>
</evidence>
<gene>
    <name evidence="11" type="ORF">MIMGU_mgv1a018329mg</name>
</gene>
<comment type="function">
    <text evidence="1">Actins are highly conserved proteins that are involved in various types of cell motility and are ubiquitously expressed in all eukaryotic cells. Essential component of cell cytoskeleton; plays an important role in cytoplasmic streaming, cell shape determination, cell division, organelle movement and extension growth.</text>
</comment>
<protein>
    <recommendedName>
        <fullName evidence="13">Actin</fullName>
    </recommendedName>
</protein>
<dbReference type="GO" id="GO:0015629">
    <property type="term" value="C:actin cytoskeleton"/>
    <property type="evidence" value="ECO:0000318"/>
    <property type="project" value="GO_Central"/>
</dbReference>
<dbReference type="GO" id="GO:0005524">
    <property type="term" value="F:ATP binding"/>
    <property type="evidence" value="ECO:0007669"/>
    <property type="project" value="UniProtKB-KW"/>
</dbReference>
<organism evidence="11 12">
    <name type="scientific">Erythranthe guttata</name>
    <name type="common">Yellow monkey flower</name>
    <name type="synonym">Mimulus guttatus</name>
    <dbReference type="NCBI Taxonomy" id="4155"/>
    <lineage>
        <taxon>Eukaryota</taxon>
        <taxon>Viridiplantae</taxon>
        <taxon>Streptophyta</taxon>
        <taxon>Embryophyta</taxon>
        <taxon>Tracheophyta</taxon>
        <taxon>Spermatophyta</taxon>
        <taxon>Magnoliopsida</taxon>
        <taxon>eudicotyledons</taxon>
        <taxon>Gunneridae</taxon>
        <taxon>Pentapetalae</taxon>
        <taxon>asterids</taxon>
        <taxon>lamiids</taxon>
        <taxon>Lamiales</taxon>
        <taxon>Phrymaceae</taxon>
        <taxon>Erythranthe</taxon>
    </lineage>
</organism>
<name>A0A022R911_ERYGU</name>
<comment type="catalytic activity">
    <reaction evidence="9">
        <text>ATP + H2O = ADP + phosphate + H(+)</text>
        <dbReference type="Rhea" id="RHEA:13065"/>
        <dbReference type="ChEBI" id="CHEBI:15377"/>
        <dbReference type="ChEBI" id="CHEBI:15378"/>
        <dbReference type="ChEBI" id="CHEBI:30616"/>
        <dbReference type="ChEBI" id="CHEBI:43474"/>
        <dbReference type="ChEBI" id="CHEBI:456216"/>
    </reaction>
</comment>
<dbReference type="Gene3D" id="3.90.640.10">
    <property type="entry name" value="Actin, Chain A, domain 4"/>
    <property type="match status" value="1"/>
</dbReference>
<evidence type="ECO:0000256" key="2">
    <source>
        <dbReference type="ARBA" id="ARBA00004245"/>
    </source>
</evidence>
<dbReference type="FunFam" id="3.30.420.40:FF:000218">
    <property type="entry name" value="actin, alpha sarcomeric/skeletal-like"/>
    <property type="match status" value="1"/>
</dbReference>
<dbReference type="SMART" id="SM00268">
    <property type="entry name" value="ACTIN"/>
    <property type="match status" value="1"/>
</dbReference>
<evidence type="ECO:0008006" key="13">
    <source>
        <dbReference type="Google" id="ProtNLM"/>
    </source>
</evidence>
<dbReference type="EMBL" id="KI630592">
    <property type="protein sequence ID" value="EYU36847.1"/>
    <property type="molecule type" value="Genomic_DNA"/>
</dbReference>
<evidence type="ECO:0000313" key="12">
    <source>
        <dbReference type="Proteomes" id="UP000030748"/>
    </source>
</evidence>
<dbReference type="STRING" id="4155.A0A022R911"/>
<dbReference type="GO" id="GO:0016787">
    <property type="term" value="F:hydrolase activity"/>
    <property type="evidence" value="ECO:0007669"/>
    <property type="project" value="UniProtKB-KW"/>
</dbReference>
<evidence type="ECO:0000256" key="4">
    <source>
        <dbReference type="ARBA" id="ARBA00022490"/>
    </source>
</evidence>
<dbReference type="AlphaFoldDB" id="A0A022R911"/>
<evidence type="ECO:0000256" key="10">
    <source>
        <dbReference type="RuleBase" id="RU000487"/>
    </source>
</evidence>
<reference evidence="11 12" key="1">
    <citation type="journal article" date="2013" name="Proc. Natl. Acad. Sci. U.S.A.">
        <title>Fine-scale variation in meiotic recombination in Mimulus inferred from population shotgun sequencing.</title>
        <authorList>
            <person name="Hellsten U."/>
            <person name="Wright K.M."/>
            <person name="Jenkins J."/>
            <person name="Shu S."/>
            <person name="Yuan Y."/>
            <person name="Wessler S.R."/>
            <person name="Schmutz J."/>
            <person name="Willis J.H."/>
            <person name="Rokhsar D.S."/>
        </authorList>
    </citation>
    <scope>NUCLEOTIDE SEQUENCE [LARGE SCALE GENOMIC DNA]</scope>
    <source>
        <strain evidence="12">cv. DUN x IM62</strain>
    </source>
</reference>
<evidence type="ECO:0000256" key="7">
    <source>
        <dbReference type="ARBA" id="ARBA00022840"/>
    </source>
</evidence>
<keyword evidence="7" id="KW-0067">ATP-binding</keyword>
<keyword evidence="8" id="KW-0206">Cytoskeleton</keyword>
<dbReference type="PhylomeDB" id="A0A022R911"/>
<dbReference type="eggNOG" id="KOG0676">
    <property type="taxonomic scope" value="Eukaryota"/>
</dbReference>
<comment type="subcellular location">
    <subcellularLocation>
        <location evidence="2">Cytoplasm</location>
        <location evidence="2">Cytoskeleton</location>
    </subcellularLocation>
</comment>
<dbReference type="KEGG" id="egt:105959631"/>
<dbReference type="SUPFAM" id="SSF53067">
    <property type="entry name" value="Actin-like ATPase domain"/>
    <property type="match status" value="2"/>
</dbReference>
<keyword evidence="6" id="KW-0378">Hydrolase</keyword>
<evidence type="ECO:0000256" key="5">
    <source>
        <dbReference type="ARBA" id="ARBA00022741"/>
    </source>
</evidence>
<dbReference type="Proteomes" id="UP000030748">
    <property type="component" value="Unassembled WGS sequence"/>
</dbReference>
<keyword evidence="12" id="KW-1185">Reference proteome</keyword>
<evidence type="ECO:0000256" key="3">
    <source>
        <dbReference type="ARBA" id="ARBA00006752"/>
    </source>
</evidence>
<keyword evidence="5" id="KW-0547">Nucleotide-binding</keyword>
<keyword evidence="4" id="KW-0963">Cytoplasm</keyword>
<dbReference type="PRINTS" id="PR00190">
    <property type="entry name" value="ACTIN"/>
</dbReference>
<accession>A0A022R911</accession>
<evidence type="ECO:0000256" key="8">
    <source>
        <dbReference type="ARBA" id="ARBA00023212"/>
    </source>
</evidence>
<evidence type="ECO:0000256" key="9">
    <source>
        <dbReference type="ARBA" id="ARBA00049360"/>
    </source>
</evidence>
<dbReference type="InterPro" id="IPR004000">
    <property type="entry name" value="Actin"/>
</dbReference>
<dbReference type="Gene3D" id="3.30.420.40">
    <property type="match status" value="2"/>
</dbReference>
<evidence type="ECO:0000256" key="6">
    <source>
        <dbReference type="ARBA" id="ARBA00022801"/>
    </source>
</evidence>
<comment type="similarity">
    <text evidence="3 10">Belongs to the actin family.</text>
</comment>
<dbReference type="PANTHER" id="PTHR11937">
    <property type="entry name" value="ACTIN"/>
    <property type="match status" value="1"/>
</dbReference>
<dbReference type="Pfam" id="PF00022">
    <property type="entry name" value="Actin"/>
    <property type="match status" value="1"/>
</dbReference>
<dbReference type="InterPro" id="IPR043129">
    <property type="entry name" value="ATPase_NBD"/>
</dbReference>
<proteinExistence type="inferred from homology"/>
<dbReference type="FunFam" id="3.30.420.40:FF:000291">
    <property type="entry name" value="Actin, alpha skeletal muscle"/>
    <property type="match status" value="1"/>
</dbReference>
<evidence type="ECO:0000256" key="1">
    <source>
        <dbReference type="ARBA" id="ARBA00003780"/>
    </source>
</evidence>
<dbReference type="FunFam" id="3.90.640.10:FF:000007">
    <property type="entry name" value="Actin like 7B"/>
    <property type="match status" value="1"/>
</dbReference>
<dbReference type="OrthoDB" id="5132116at2759"/>
<sequence>MAANGDEDIQPLVIDNGSHMIKAGFAGEDDPRSIFRSIIGHPDHPIVTGGQKDFYVGDEALMKREILTLKYPIGRGVVNNWDDMEKIWHHAFYNELCVDPEEHPVLLTEIPFNRMSKREKMTEIMFETFNVPAMYVAIQAVLSLYASGRTTGIVLDSGDGLTNVVPVYEGQTITKAISPLNLAGHDITDYLRKILGDERGYVFKQREIVRGVKEKLAYVALDFDEELKAADNNINNKKNSPSSALEKSYELPDGHVITVGSERFCCGEVLFQPWLVGTEASGIHEMIYNSIAECDVDIRKELYGNIVLSGGSTLLPGFADRLSKEITGLAPSGTRIKVVAPPERTSSVWIGGSILASLDIFQQMLITNAEYEEFGHEIVHRKCSTNEFA</sequence>